<name>A0A2P7YQ17_9PEZI</name>
<dbReference type="CDD" id="cd23948">
    <property type="entry name" value="FAD_synthase"/>
    <property type="match status" value="1"/>
</dbReference>
<dbReference type="STRING" id="40998.A0A2P7YQ17"/>
<proteinExistence type="predicted"/>
<evidence type="ECO:0000256" key="2">
    <source>
        <dbReference type="ARBA" id="ARBA00012393"/>
    </source>
</evidence>
<dbReference type="AlphaFoldDB" id="A0A2P7YQ17"/>
<evidence type="ECO:0000313" key="14">
    <source>
        <dbReference type="EMBL" id="PSK38061.1"/>
    </source>
</evidence>
<evidence type="ECO:0000313" key="15">
    <source>
        <dbReference type="Proteomes" id="UP000243723"/>
    </source>
</evidence>
<keyword evidence="3" id="KW-0285">Flavoprotein</keyword>
<comment type="pathway">
    <text evidence="1">Cofactor biosynthesis; FAD biosynthesis; FAD from FMN: step 1/1.</text>
</comment>
<dbReference type="FunFam" id="3.40.50.620:FF:000187">
    <property type="entry name" value="Probable FAD synthetase"/>
    <property type="match status" value="1"/>
</dbReference>
<dbReference type="OrthoDB" id="270728at2759"/>
<dbReference type="SUPFAM" id="SSF52402">
    <property type="entry name" value="Adenine nucleotide alpha hydrolases-like"/>
    <property type="match status" value="1"/>
</dbReference>
<evidence type="ECO:0000256" key="5">
    <source>
        <dbReference type="ARBA" id="ARBA00022679"/>
    </source>
</evidence>
<accession>A0A2P7YQ17</accession>
<evidence type="ECO:0000256" key="9">
    <source>
        <dbReference type="ARBA" id="ARBA00022840"/>
    </source>
</evidence>
<keyword evidence="5" id="KW-0808">Transferase</keyword>
<comment type="caution">
    <text evidence="14">The sequence shown here is derived from an EMBL/GenBank/DDBJ whole genome shotgun (WGS) entry which is preliminary data.</text>
</comment>
<dbReference type="GO" id="GO:0003919">
    <property type="term" value="F:FMN adenylyltransferase activity"/>
    <property type="evidence" value="ECO:0007669"/>
    <property type="project" value="UniProtKB-EC"/>
</dbReference>
<evidence type="ECO:0000256" key="1">
    <source>
        <dbReference type="ARBA" id="ARBA00004726"/>
    </source>
</evidence>
<dbReference type="Proteomes" id="UP000243723">
    <property type="component" value="Unassembled WGS sequence"/>
</dbReference>
<dbReference type="GO" id="GO:0005524">
    <property type="term" value="F:ATP binding"/>
    <property type="evidence" value="ECO:0007669"/>
    <property type="project" value="UniProtKB-KW"/>
</dbReference>
<sequence length="272" mass="31294">MTAAVNGNPNHETRRTETIAQNLEPDLAPLCAKVHARITAFLDAEPATERLRKVQEQTRLSLKIIDEALDRYSLEELSFSYNGGKDCLVLLILFLSALHANSRKMNKPLPKQLHSVYIVSPHPFEQVESFVESSISTYHLELMRYAKPMRQAFEEYLEDNKKIKAIFVGTRRTDPHGAALKYFDPTDRGWPSFMRIHPVIDWHYTEIWTFIRHLDIPYCRLYDLGYTSLGGTTDTHPNPALKVEGSDASGEVKYRPAYELVEDEEERLGRDK</sequence>
<dbReference type="InterPro" id="IPR002500">
    <property type="entry name" value="PAPS_reduct_dom"/>
</dbReference>
<dbReference type="InterPro" id="IPR014729">
    <property type="entry name" value="Rossmann-like_a/b/a_fold"/>
</dbReference>
<reference evidence="14 15" key="1">
    <citation type="submission" date="2017-05" db="EMBL/GenBank/DDBJ databases">
        <title>Draft genome sequence of Elsinoe australis.</title>
        <authorList>
            <person name="Cheng Q."/>
        </authorList>
    </citation>
    <scope>NUCLEOTIDE SEQUENCE [LARGE SCALE GENOMIC DNA]</scope>
    <source>
        <strain evidence="14 15">NL1</strain>
    </source>
</reference>
<evidence type="ECO:0000256" key="7">
    <source>
        <dbReference type="ARBA" id="ARBA00022741"/>
    </source>
</evidence>
<feature type="domain" description="Phosphoadenosine phosphosulphate reductase" evidence="13">
    <location>
        <begin position="146"/>
        <end position="237"/>
    </location>
</feature>
<dbReference type="PANTHER" id="PTHR23293">
    <property type="entry name" value="FAD SYNTHETASE-RELATED FMN ADENYLYLTRANSFERASE"/>
    <property type="match status" value="1"/>
</dbReference>
<evidence type="ECO:0000256" key="10">
    <source>
        <dbReference type="ARBA" id="ARBA00031145"/>
    </source>
</evidence>
<dbReference type="Pfam" id="PF01507">
    <property type="entry name" value="PAPS_reduct"/>
    <property type="match status" value="1"/>
</dbReference>
<evidence type="ECO:0000256" key="4">
    <source>
        <dbReference type="ARBA" id="ARBA00022643"/>
    </source>
</evidence>
<evidence type="ECO:0000256" key="8">
    <source>
        <dbReference type="ARBA" id="ARBA00022827"/>
    </source>
</evidence>
<organism evidence="14 15">
    <name type="scientific">Elsinoe australis</name>
    <dbReference type="NCBI Taxonomy" id="40998"/>
    <lineage>
        <taxon>Eukaryota</taxon>
        <taxon>Fungi</taxon>
        <taxon>Dikarya</taxon>
        <taxon>Ascomycota</taxon>
        <taxon>Pezizomycotina</taxon>
        <taxon>Dothideomycetes</taxon>
        <taxon>Dothideomycetidae</taxon>
        <taxon>Myriangiales</taxon>
        <taxon>Elsinoaceae</taxon>
        <taxon>Elsinoe</taxon>
    </lineage>
</organism>
<evidence type="ECO:0000259" key="13">
    <source>
        <dbReference type="Pfam" id="PF01507"/>
    </source>
</evidence>
<evidence type="ECO:0000256" key="12">
    <source>
        <dbReference type="ARBA" id="ARBA00049494"/>
    </source>
</evidence>
<keyword evidence="8" id="KW-0274">FAD</keyword>
<dbReference type="Gene3D" id="3.40.50.620">
    <property type="entry name" value="HUPs"/>
    <property type="match status" value="1"/>
</dbReference>
<keyword evidence="15" id="KW-1185">Reference proteome</keyword>
<evidence type="ECO:0000256" key="6">
    <source>
        <dbReference type="ARBA" id="ARBA00022695"/>
    </source>
</evidence>
<keyword evidence="6" id="KW-0548">Nucleotidyltransferase</keyword>
<dbReference type="EC" id="2.7.7.2" evidence="2"/>
<dbReference type="EMBL" id="NHZQ01000404">
    <property type="protein sequence ID" value="PSK38061.1"/>
    <property type="molecule type" value="Genomic_DNA"/>
</dbReference>
<keyword evidence="9" id="KW-0067">ATP-binding</keyword>
<comment type="catalytic activity">
    <reaction evidence="12">
        <text>FMN + ATP + H(+) = FAD + diphosphate</text>
        <dbReference type="Rhea" id="RHEA:17237"/>
        <dbReference type="ChEBI" id="CHEBI:15378"/>
        <dbReference type="ChEBI" id="CHEBI:30616"/>
        <dbReference type="ChEBI" id="CHEBI:33019"/>
        <dbReference type="ChEBI" id="CHEBI:57692"/>
        <dbReference type="ChEBI" id="CHEBI:58210"/>
        <dbReference type="EC" id="2.7.7.2"/>
    </reaction>
</comment>
<dbReference type="GO" id="GO:0006747">
    <property type="term" value="P:FAD biosynthetic process"/>
    <property type="evidence" value="ECO:0007669"/>
    <property type="project" value="TreeGrafter"/>
</dbReference>
<dbReference type="PANTHER" id="PTHR23293:SF9">
    <property type="entry name" value="FAD SYNTHASE"/>
    <property type="match status" value="1"/>
</dbReference>
<evidence type="ECO:0000256" key="11">
    <source>
        <dbReference type="ARBA" id="ARBA00031871"/>
    </source>
</evidence>
<evidence type="ECO:0000256" key="3">
    <source>
        <dbReference type="ARBA" id="ARBA00022630"/>
    </source>
</evidence>
<keyword evidence="7" id="KW-0547">Nucleotide-binding</keyword>
<protein>
    <recommendedName>
        <fullName evidence="2">FAD synthase</fullName>
        <ecNumber evidence="2">2.7.7.2</ecNumber>
    </recommendedName>
    <alternativeName>
        <fullName evidence="10">FAD pyrophosphorylase</fullName>
    </alternativeName>
    <alternativeName>
        <fullName evidence="11">FMN adenylyltransferase</fullName>
    </alternativeName>
</protein>
<gene>
    <name evidence="14" type="ORF">B9Z65_1252</name>
</gene>
<keyword evidence="4" id="KW-0288">FMN</keyword>